<feature type="region of interest" description="Disordered" evidence="1">
    <location>
        <begin position="408"/>
        <end position="437"/>
    </location>
</feature>
<protein>
    <recommendedName>
        <fullName evidence="2">Amidohydrolase 3 domain-containing protein</fullName>
    </recommendedName>
</protein>
<evidence type="ECO:0000313" key="4">
    <source>
        <dbReference type="Proteomes" id="UP000004699"/>
    </source>
</evidence>
<dbReference type="InterPro" id="IPR011059">
    <property type="entry name" value="Metal-dep_hydrolase_composite"/>
</dbReference>
<keyword evidence="4" id="KW-1185">Reference proteome</keyword>
<name>B8KYB9_9GAMM</name>
<sequence length="533" mass="57328">MNLRTSLLIVTVFCLGVYVLFAIATRAPDAPEHQVFFNGTVLTMDAANTVAEAVSIRRGTIERVGSSDAILQTVSDDSEVTDLRGRTLIPGFVDAYGDFPRAGGSAVFVDLRTAPAGDIASLDQLLGRLDAYARAREDGWVVGWGLEASQLEQPERLWLALDRSFPDRPVAIIPGLGAGVLVNGAALRELGLESRAADYPDTISGTPATSVAGPLEGAAAASVIQHVYELDWFDRIRVTTAAARWYAERGVTTVSAAAMPMSWLESLGWLSRFNVFPQRVLGAPSYAELSAVSADKEQLLASLQNGRLVIPRVSIGFLEQETPLRDDFTLREQLIELYSYRTQPLLRSVSQAEMQQALNAIEASADAHPWPDARPVILIPERMDTAGTNRQTTTTASFIVTPGLAGINPLGADNQPDSEQRDSEEKTGSVPEPRPRFSLRMSIDAGRGEPLDVISPVTGVVSRESALSPLDTLRALTIDPAGLWLIDDRIGSIEVGKAADLVVLSGNPLIKSDSTDVVVEETLVGGAVIYSRR</sequence>
<dbReference type="GO" id="GO:0016810">
    <property type="term" value="F:hydrolase activity, acting on carbon-nitrogen (but not peptide) bonds"/>
    <property type="evidence" value="ECO:0007669"/>
    <property type="project" value="InterPro"/>
</dbReference>
<dbReference type="EMBL" id="DS999411">
    <property type="protein sequence ID" value="EED36130.1"/>
    <property type="molecule type" value="Genomic_DNA"/>
</dbReference>
<dbReference type="HOGENOM" id="CLU_009942_2_0_6"/>
<accession>B8KYB9</accession>
<dbReference type="RefSeq" id="WP_009020874.1">
    <property type="nucleotide sequence ID" value="NZ_DS999411.1"/>
</dbReference>
<reference evidence="4" key="1">
    <citation type="journal article" date="2013" name="BMC Microbiol.">
        <title>Taxonomy and evolution of bacteriochlorophyll a-containing members of the OM60/NOR5 clade of marine gammaproteobacteria: description of Luminiphilus syltensis gen. nov., sp. nov., reclassification of Haliea rubra as Pseudohaliea rubra gen. nov., comb. nov., and emendation of Chromatocurvus halotolerans.</title>
        <authorList>
            <person name="Spring S."/>
            <person name="Riedel T."/>
            <person name="Sproer C."/>
            <person name="Yan S."/>
            <person name="Harder J."/>
            <person name="Fuchs B.M."/>
        </authorList>
    </citation>
    <scope>NUCLEOTIDE SEQUENCE [LARGE SCALE GENOMIC DNA]</scope>
    <source>
        <strain evidence="4">NOR51-B</strain>
    </source>
</reference>
<gene>
    <name evidence="3" type="ORF">NOR51B_2078</name>
</gene>
<dbReference type="InterPro" id="IPR013108">
    <property type="entry name" value="Amidohydro_3"/>
</dbReference>
<feature type="domain" description="Amidohydrolase 3" evidence="2">
    <location>
        <begin position="79"/>
        <end position="530"/>
    </location>
</feature>
<proteinExistence type="predicted"/>
<dbReference type="Pfam" id="PF07969">
    <property type="entry name" value="Amidohydro_3"/>
    <property type="match status" value="1"/>
</dbReference>
<dbReference type="Gene3D" id="3.30.110.90">
    <property type="entry name" value="Amidohydrolase"/>
    <property type="match status" value="1"/>
</dbReference>
<dbReference type="STRING" id="565045.NOR51B_2078"/>
<dbReference type="Gene3D" id="2.30.40.10">
    <property type="entry name" value="Urease, subunit C, domain 1"/>
    <property type="match status" value="2"/>
</dbReference>
<dbReference type="AlphaFoldDB" id="B8KYB9"/>
<dbReference type="PANTHER" id="PTHR22642:SF2">
    <property type="entry name" value="PROTEIN LONG AFTER FAR-RED 3"/>
    <property type="match status" value="1"/>
</dbReference>
<feature type="compositionally biased region" description="Basic and acidic residues" evidence="1">
    <location>
        <begin position="418"/>
        <end position="427"/>
    </location>
</feature>
<dbReference type="PANTHER" id="PTHR22642">
    <property type="entry name" value="IMIDAZOLONEPROPIONASE"/>
    <property type="match status" value="1"/>
</dbReference>
<dbReference type="Gene3D" id="3.10.310.70">
    <property type="match status" value="1"/>
</dbReference>
<evidence type="ECO:0000256" key="1">
    <source>
        <dbReference type="SAM" id="MobiDB-lite"/>
    </source>
</evidence>
<evidence type="ECO:0000313" key="3">
    <source>
        <dbReference type="EMBL" id="EED36130.1"/>
    </source>
</evidence>
<organism evidence="3 4">
    <name type="scientific">Luminiphilus syltensis NOR5-1B</name>
    <dbReference type="NCBI Taxonomy" id="565045"/>
    <lineage>
        <taxon>Bacteria</taxon>
        <taxon>Pseudomonadati</taxon>
        <taxon>Pseudomonadota</taxon>
        <taxon>Gammaproteobacteria</taxon>
        <taxon>Cellvibrionales</taxon>
        <taxon>Halieaceae</taxon>
        <taxon>Luminiphilus</taxon>
    </lineage>
</organism>
<evidence type="ECO:0000259" key="2">
    <source>
        <dbReference type="Pfam" id="PF07969"/>
    </source>
</evidence>
<dbReference type="SUPFAM" id="SSF51338">
    <property type="entry name" value="Composite domain of metallo-dependent hydrolases"/>
    <property type="match status" value="1"/>
</dbReference>
<dbReference type="eggNOG" id="COG1574">
    <property type="taxonomic scope" value="Bacteria"/>
</dbReference>
<dbReference type="OrthoDB" id="5734927at2"/>
<dbReference type="Proteomes" id="UP000004699">
    <property type="component" value="Unassembled WGS sequence"/>
</dbReference>